<dbReference type="Gene3D" id="1.20.910.10">
    <property type="entry name" value="Heme oxygenase-like"/>
    <property type="match status" value="1"/>
</dbReference>
<evidence type="ECO:0000259" key="4">
    <source>
        <dbReference type="Pfam" id="PF03070"/>
    </source>
</evidence>
<comment type="pathway">
    <text evidence="3">Cofactor biosynthesis; pyrroloquinoline quinone biosynthesis.</text>
</comment>
<dbReference type="NCBIfam" id="TIGR02111">
    <property type="entry name" value="PQQ_syn_pqqC"/>
    <property type="match status" value="1"/>
</dbReference>
<evidence type="ECO:0000313" key="6">
    <source>
        <dbReference type="Proteomes" id="UP000231658"/>
    </source>
</evidence>
<dbReference type="GO" id="GO:0033732">
    <property type="term" value="F:pyrroloquinoline-quinone synthase activity"/>
    <property type="evidence" value="ECO:0007669"/>
    <property type="project" value="UniProtKB-EC"/>
</dbReference>
<evidence type="ECO:0000256" key="2">
    <source>
        <dbReference type="ARBA" id="ARBA00023002"/>
    </source>
</evidence>
<dbReference type="UniPathway" id="UPA00539"/>
<evidence type="ECO:0000256" key="1">
    <source>
        <dbReference type="ARBA" id="ARBA00022905"/>
    </source>
</evidence>
<dbReference type="OrthoDB" id="9800756at2"/>
<dbReference type="EC" id="1.3.3.11" evidence="3"/>
<reference evidence="5 6" key="1">
    <citation type="submission" date="2016-07" db="EMBL/GenBank/DDBJ databases">
        <authorList>
            <person name="Lefevre C.T."/>
        </authorList>
    </citation>
    <scope>NUCLEOTIDE SEQUENCE [LARGE SCALE GENOMIC DNA]</scope>
    <source>
        <strain evidence="5">PR1</strain>
    </source>
</reference>
<dbReference type="InterPro" id="IPR016084">
    <property type="entry name" value="Haem_Oase-like_multi-hlx"/>
</dbReference>
<dbReference type="InterPro" id="IPR004305">
    <property type="entry name" value="Thiaminase-2/PQQC"/>
</dbReference>
<accession>A0A1C3RL18</accession>
<dbReference type="InterPro" id="IPR011845">
    <property type="entry name" value="PqqC"/>
</dbReference>
<dbReference type="HAMAP" id="MF_00654">
    <property type="entry name" value="PQQ_syn_PqqC"/>
    <property type="match status" value="1"/>
</dbReference>
<sequence length="253" mass="28837">MIKVTTVLSPDELEAALRSIGAERYHNLHPFHKMLHGGEMNLGQVQAWALNRYVYQQGIPIKDYAILSNCEDKELRNIWRQRIFDHDGLGDDIGGIERWLRLCESLGLDRDYVKSMEGVHPASKHALETYINFCRRAPLLIGFASCLTELFAPKIHKERIAGMLENYDFVDDSMVGYFRERLTQAPRDVDFALKYVKEHAVTIPQQQEVIDALYMKTGVLWAQLDALYLAYVSPGMIPPGCFVPEDHQAAAAQ</sequence>
<gene>
    <name evidence="3 5" type="primary">pqqC</name>
    <name evidence="5" type="ORF">MTBPR1_80020</name>
</gene>
<keyword evidence="2 3" id="KW-0560">Oxidoreductase</keyword>
<dbReference type="PANTHER" id="PTHR40279">
    <property type="entry name" value="PQQC-LIKE PROTEIN"/>
    <property type="match status" value="1"/>
</dbReference>
<feature type="domain" description="Thiaminase-2/PQQC" evidence="4">
    <location>
        <begin position="15"/>
        <end position="225"/>
    </location>
</feature>
<dbReference type="Proteomes" id="UP000231658">
    <property type="component" value="Unassembled WGS sequence"/>
</dbReference>
<organism evidence="5 6">
    <name type="scientific">Candidatus Terasakiella magnetica</name>
    <dbReference type="NCBI Taxonomy" id="1867952"/>
    <lineage>
        <taxon>Bacteria</taxon>
        <taxon>Pseudomonadati</taxon>
        <taxon>Pseudomonadota</taxon>
        <taxon>Alphaproteobacteria</taxon>
        <taxon>Rhodospirillales</taxon>
        <taxon>Terasakiellaceae</taxon>
        <taxon>Terasakiella</taxon>
    </lineage>
</organism>
<dbReference type="SUPFAM" id="SSF48613">
    <property type="entry name" value="Heme oxygenase-like"/>
    <property type="match status" value="1"/>
</dbReference>
<keyword evidence="1 3" id="KW-0884">PQQ biosynthesis</keyword>
<dbReference type="Pfam" id="PF03070">
    <property type="entry name" value="TENA_THI-4"/>
    <property type="match status" value="1"/>
</dbReference>
<comment type="similarity">
    <text evidence="3">Belongs to the PqqC family.</text>
</comment>
<dbReference type="InterPro" id="IPR039068">
    <property type="entry name" value="PqqC-like"/>
</dbReference>
<protein>
    <recommendedName>
        <fullName evidence="3">Pyrroloquinoline-quinone synthase</fullName>
        <ecNumber evidence="3">1.3.3.11</ecNumber>
    </recommendedName>
    <alternativeName>
        <fullName evidence="3">Coenzyme PQQ synthesis protein C</fullName>
    </alternativeName>
    <alternativeName>
        <fullName evidence="3">Pyrroloquinoline quinone biosynthesis protein C</fullName>
    </alternativeName>
</protein>
<name>A0A1C3RL18_9PROT</name>
<evidence type="ECO:0000313" key="5">
    <source>
        <dbReference type="EMBL" id="SCA57966.1"/>
    </source>
</evidence>
<dbReference type="EMBL" id="FLYE01000047">
    <property type="protein sequence ID" value="SCA57966.1"/>
    <property type="molecule type" value="Genomic_DNA"/>
</dbReference>
<proteinExistence type="inferred from homology"/>
<comment type="catalytic activity">
    <reaction evidence="3">
        <text>6-(2-amino-2-carboxyethyl)-7,8-dioxo-1,2,3,4,7,8-hexahydroquinoline-2,4-dicarboxylate + 3 O2 = pyrroloquinoline quinone + 2 H2O2 + 2 H2O + H(+)</text>
        <dbReference type="Rhea" id="RHEA:10692"/>
        <dbReference type="ChEBI" id="CHEBI:15377"/>
        <dbReference type="ChEBI" id="CHEBI:15378"/>
        <dbReference type="ChEBI" id="CHEBI:15379"/>
        <dbReference type="ChEBI" id="CHEBI:16240"/>
        <dbReference type="ChEBI" id="CHEBI:58442"/>
        <dbReference type="ChEBI" id="CHEBI:58778"/>
        <dbReference type="EC" id="1.3.3.11"/>
    </reaction>
</comment>
<keyword evidence="6" id="KW-1185">Reference proteome</keyword>
<dbReference type="PANTHER" id="PTHR40279:SF3">
    <property type="entry name" value="4-AMINOBENZOATE SYNTHASE"/>
    <property type="match status" value="1"/>
</dbReference>
<comment type="function">
    <text evidence="3">Ring cyclization and eight-electron oxidation of 3a-(2-amino-2-carboxyethyl)-4,5-dioxo-4,5,6,7,8,9-hexahydroquinoline-7,9-dicarboxylic-acid to PQQ.</text>
</comment>
<dbReference type="RefSeq" id="WP_069189978.1">
    <property type="nucleotide sequence ID" value="NZ_FLYE01000047.1"/>
</dbReference>
<dbReference type="AlphaFoldDB" id="A0A1C3RL18"/>
<evidence type="ECO:0000256" key="3">
    <source>
        <dbReference type="HAMAP-Rule" id="MF_00654"/>
    </source>
</evidence>
<dbReference type="GO" id="GO:0018189">
    <property type="term" value="P:pyrroloquinoline quinone biosynthetic process"/>
    <property type="evidence" value="ECO:0007669"/>
    <property type="project" value="UniProtKB-UniRule"/>
</dbReference>
<dbReference type="STRING" id="1867952.MTBPR1_80020"/>